<sequence>MSDLETPRFYLVFAESADENALMENFDAIRLREDMFIVYASMTRSEVYHAVRDLTDPNALMAAPLAAHPKFRGLAPGALKWLKQRSND</sequence>
<reference evidence="1 2" key="1">
    <citation type="journal article" date="2011" name="J. Bacteriol.">
        <title>Genome sequence of Salinisphaera shabanensis, a gammaproteobacterium from the harsh, variable environment of the brine-seawater interface of the Shaban Deep in the Red Sea.</title>
        <authorList>
            <person name="Antunes A."/>
            <person name="Alam I."/>
            <person name="Bajic V.B."/>
            <person name="Stingl U."/>
        </authorList>
    </citation>
    <scope>NUCLEOTIDE SEQUENCE [LARGE SCALE GENOMIC DNA]</scope>
    <source>
        <strain evidence="1 2">E1L3A</strain>
    </source>
</reference>
<evidence type="ECO:0000313" key="2">
    <source>
        <dbReference type="Proteomes" id="UP000006242"/>
    </source>
</evidence>
<dbReference type="AlphaFoldDB" id="U2EJV3"/>
<dbReference type="STRING" id="1033802.SSPSH_002648"/>
<organism evidence="1 2">
    <name type="scientific">Salinisphaera shabanensis E1L3A</name>
    <dbReference type="NCBI Taxonomy" id="1033802"/>
    <lineage>
        <taxon>Bacteria</taxon>
        <taxon>Pseudomonadati</taxon>
        <taxon>Pseudomonadota</taxon>
        <taxon>Gammaproteobacteria</taxon>
        <taxon>Salinisphaerales</taxon>
        <taxon>Salinisphaeraceae</taxon>
        <taxon>Salinisphaera</taxon>
    </lineage>
</organism>
<comment type="caution">
    <text evidence="1">The sequence shown here is derived from an EMBL/GenBank/DDBJ whole genome shotgun (WGS) entry which is preliminary data.</text>
</comment>
<evidence type="ECO:0000313" key="1">
    <source>
        <dbReference type="EMBL" id="ERJ18542.1"/>
    </source>
</evidence>
<dbReference type="EMBL" id="AFNV02000018">
    <property type="protein sequence ID" value="ERJ18542.1"/>
    <property type="molecule type" value="Genomic_DNA"/>
</dbReference>
<dbReference type="eggNOG" id="ENOG502ZN2N">
    <property type="taxonomic scope" value="Bacteria"/>
</dbReference>
<dbReference type="Proteomes" id="UP000006242">
    <property type="component" value="Unassembled WGS sequence"/>
</dbReference>
<protein>
    <submittedName>
        <fullName evidence="1">Uncharacterized protein</fullName>
    </submittedName>
</protein>
<accession>U2EJV3</accession>
<keyword evidence="2" id="KW-1185">Reference proteome</keyword>
<gene>
    <name evidence="1" type="ORF">SSPSH_002648</name>
</gene>
<dbReference type="RefSeq" id="WP_006914715.1">
    <property type="nucleotide sequence ID" value="NZ_AFNV02000018.1"/>
</dbReference>
<proteinExistence type="predicted"/>
<dbReference type="OrthoDB" id="5975956at2"/>
<name>U2EJV3_9GAMM</name>
<reference evidence="1 2" key="2">
    <citation type="journal article" date="2013" name="PLoS ONE">
        <title>INDIGO - INtegrated Data Warehouse of MIcrobial GenOmes with Examples from the Red Sea Extremophiles.</title>
        <authorList>
            <person name="Alam I."/>
            <person name="Antunes A."/>
            <person name="Kamau A.A."/>
            <person name="Ba Alawi W."/>
            <person name="Kalkatawi M."/>
            <person name="Stingl U."/>
            <person name="Bajic V.B."/>
        </authorList>
    </citation>
    <scope>NUCLEOTIDE SEQUENCE [LARGE SCALE GENOMIC DNA]</scope>
    <source>
        <strain evidence="1 2">E1L3A</strain>
    </source>
</reference>